<sequence length="169" mass="19374">MTSSSSSTSRSGSRKHVYGVPSKCWCGKALDTWVSETKENPYRRFYRCKIALQNKSEAHLFKWVDEAILYERLDLLHDFQALSKDFSAQLQSQRSLLLSRDEEMMKQIKDNLLQMSTMLNEETQKLKLVIAAKDNSHNNSIFTTNGPITKFTIAIAVIGAMSSIYWKLI</sequence>
<reference evidence="6 7" key="1">
    <citation type="submission" date="2022-03" db="EMBL/GenBank/DDBJ databases">
        <authorList>
            <person name="Macdonald S."/>
            <person name="Ahmed S."/>
            <person name="Newling K."/>
        </authorList>
    </citation>
    <scope>NUCLEOTIDE SEQUENCE [LARGE SCALE GENOMIC DNA]</scope>
</reference>
<evidence type="ECO:0000313" key="7">
    <source>
        <dbReference type="Proteomes" id="UP001642260"/>
    </source>
</evidence>
<comment type="caution">
    <text evidence="6">The sequence shown here is derived from an EMBL/GenBank/DDBJ whole genome shotgun (WGS) entry which is preliminary data.</text>
</comment>
<keyword evidence="7" id="KW-1185">Reference proteome</keyword>
<name>A0ABC8JUK9_ERUVS</name>
<organism evidence="6 7">
    <name type="scientific">Eruca vesicaria subsp. sativa</name>
    <name type="common">Garden rocket</name>
    <name type="synonym">Eruca sativa</name>
    <dbReference type="NCBI Taxonomy" id="29727"/>
    <lineage>
        <taxon>Eukaryota</taxon>
        <taxon>Viridiplantae</taxon>
        <taxon>Streptophyta</taxon>
        <taxon>Embryophyta</taxon>
        <taxon>Tracheophyta</taxon>
        <taxon>Spermatophyta</taxon>
        <taxon>Magnoliopsida</taxon>
        <taxon>eudicotyledons</taxon>
        <taxon>Gunneridae</taxon>
        <taxon>Pentapetalae</taxon>
        <taxon>rosids</taxon>
        <taxon>malvids</taxon>
        <taxon>Brassicales</taxon>
        <taxon>Brassicaceae</taxon>
        <taxon>Brassiceae</taxon>
        <taxon>Eruca</taxon>
    </lineage>
</organism>
<feature type="domain" description="GRF-type" evidence="5">
    <location>
        <begin position="24"/>
        <end position="67"/>
    </location>
</feature>
<evidence type="ECO:0000256" key="1">
    <source>
        <dbReference type="ARBA" id="ARBA00022723"/>
    </source>
</evidence>
<keyword evidence="3" id="KW-0862">Zinc</keyword>
<evidence type="ECO:0000313" key="6">
    <source>
        <dbReference type="EMBL" id="CAH8340700.1"/>
    </source>
</evidence>
<evidence type="ECO:0000256" key="3">
    <source>
        <dbReference type="ARBA" id="ARBA00022833"/>
    </source>
</evidence>
<dbReference type="EMBL" id="CAKOAT010144044">
    <property type="protein sequence ID" value="CAH8340700.1"/>
    <property type="molecule type" value="Genomic_DNA"/>
</dbReference>
<dbReference type="AlphaFoldDB" id="A0ABC8JUK9"/>
<dbReference type="GO" id="GO:0008270">
    <property type="term" value="F:zinc ion binding"/>
    <property type="evidence" value="ECO:0007669"/>
    <property type="project" value="UniProtKB-KW"/>
</dbReference>
<keyword evidence="1" id="KW-0479">Metal-binding</keyword>
<dbReference type="PANTHER" id="PTHR33248">
    <property type="entry name" value="ZINC ION-BINDING PROTEIN"/>
    <property type="match status" value="1"/>
</dbReference>
<evidence type="ECO:0000256" key="4">
    <source>
        <dbReference type="PROSITE-ProRule" id="PRU01343"/>
    </source>
</evidence>
<protein>
    <recommendedName>
        <fullName evidence="5">GRF-type domain-containing protein</fullName>
    </recommendedName>
</protein>
<evidence type="ECO:0000256" key="2">
    <source>
        <dbReference type="ARBA" id="ARBA00022771"/>
    </source>
</evidence>
<dbReference type="Proteomes" id="UP001642260">
    <property type="component" value="Unassembled WGS sequence"/>
</dbReference>
<keyword evidence="2 4" id="KW-0863">Zinc-finger</keyword>
<accession>A0ABC8JUK9</accession>
<gene>
    <name evidence="6" type="ORF">ERUC_LOCUS15463</name>
</gene>
<dbReference type="InterPro" id="IPR010666">
    <property type="entry name" value="Znf_GRF"/>
</dbReference>
<proteinExistence type="predicted"/>
<dbReference type="PROSITE" id="PS51999">
    <property type="entry name" value="ZF_GRF"/>
    <property type="match status" value="1"/>
</dbReference>
<evidence type="ECO:0000259" key="5">
    <source>
        <dbReference type="PROSITE" id="PS51999"/>
    </source>
</evidence>